<accession>A0A268ELU7</accession>
<comment type="caution">
    <text evidence="2">The sequence shown here is derived from an EMBL/GenBank/DDBJ whole genome shotgun (WGS) entry which is preliminary data.</text>
</comment>
<proteinExistence type="predicted"/>
<evidence type="ECO:0000256" key="1">
    <source>
        <dbReference type="SAM" id="MobiDB-lite"/>
    </source>
</evidence>
<dbReference type="EMBL" id="NPBY01000059">
    <property type="protein sequence ID" value="PAD74093.1"/>
    <property type="molecule type" value="Genomic_DNA"/>
</dbReference>
<organism evidence="2 3">
    <name type="scientific">Paenibacillus campinasensis</name>
    <dbReference type="NCBI Taxonomy" id="66347"/>
    <lineage>
        <taxon>Bacteria</taxon>
        <taxon>Bacillati</taxon>
        <taxon>Bacillota</taxon>
        <taxon>Bacilli</taxon>
        <taxon>Bacillales</taxon>
        <taxon>Paenibacillaceae</taxon>
        <taxon>Paenibacillus</taxon>
    </lineage>
</organism>
<protein>
    <submittedName>
        <fullName evidence="2">Uncharacterized protein</fullName>
    </submittedName>
</protein>
<evidence type="ECO:0000313" key="2">
    <source>
        <dbReference type="EMBL" id="PAD74093.1"/>
    </source>
</evidence>
<gene>
    <name evidence="2" type="ORF">CHH67_18475</name>
</gene>
<dbReference type="AlphaFoldDB" id="A0A268ELU7"/>
<sequence>MVTGMPLAEREEISLENAFGSPLPLLPGFIQRKGRTTAGGKMNSRYGGPPSPTPYQLLPET</sequence>
<name>A0A268ELU7_9BACL</name>
<evidence type="ECO:0000313" key="3">
    <source>
        <dbReference type="Proteomes" id="UP000215596"/>
    </source>
</evidence>
<dbReference type="RefSeq" id="WP_095266683.1">
    <property type="nucleotide sequence ID" value="NZ_NPBY01000059.1"/>
</dbReference>
<reference evidence="2 3" key="1">
    <citation type="submission" date="2017-07" db="EMBL/GenBank/DDBJ databases">
        <title>Isolation and whole genome analysis of endospore-forming bacteria from heroin.</title>
        <authorList>
            <person name="Kalinowski J."/>
            <person name="Ahrens B."/>
            <person name="Al-Dilaimi A."/>
            <person name="Winkler A."/>
            <person name="Wibberg D."/>
            <person name="Schleenbecker U."/>
            <person name="Ruckert C."/>
            <person name="Wolfel R."/>
            <person name="Grass G."/>
        </authorList>
    </citation>
    <scope>NUCLEOTIDE SEQUENCE [LARGE SCALE GENOMIC DNA]</scope>
    <source>
        <strain evidence="2 3">7537-G1</strain>
    </source>
</reference>
<feature type="region of interest" description="Disordered" evidence="1">
    <location>
        <begin position="18"/>
        <end position="61"/>
    </location>
</feature>
<dbReference type="Proteomes" id="UP000215596">
    <property type="component" value="Unassembled WGS sequence"/>
</dbReference>